<evidence type="ECO:0000313" key="3">
    <source>
        <dbReference type="Proteomes" id="UP001152799"/>
    </source>
</evidence>
<evidence type="ECO:0000313" key="2">
    <source>
        <dbReference type="EMBL" id="CAG9764372.1"/>
    </source>
</evidence>
<protein>
    <submittedName>
        <fullName evidence="2">Uncharacterized protein</fullName>
    </submittedName>
</protein>
<organism evidence="2 3">
    <name type="scientific">Ceutorhynchus assimilis</name>
    <name type="common">cabbage seed weevil</name>
    <dbReference type="NCBI Taxonomy" id="467358"/>
    <lineage>
        <taxon>Eukaryota</taxon>
        <taxon>Metazoa</taxon>
        <taxon>Ecdysozoa</taxon>
        <taxon>Arthropoda</taxon>
        <taxon>Hexapoda</taxon>
        <taxon>Insecta</taxon>
        <taxon>Pterygota</taxon>
        <taxon>Neoptera</taxon>
        <taxon>Endopterygota</taxon>
        <taxon>Coleoptera</taxon>
        <taxon>Polyphaga</taxon>
        <taxon>Cucujiformia</taxon>
        <taxon>Curculionidae</taxon>
        <taxon>Ceutorhynchinae</taxon>
        <taxon>Ceutorhynchus</taxon>
    </lineage>
</organism>
<name>A0A9N9MPF5_9CUCU</name>
<dbReference type="OrthoDB" id="10371455at2759"/>
<evidence type="ECO:0000256" key="1">
    <source>
        <dbReference type="SAM" id="SignalP"/>
    </source>
</evidence>
<proteinExistence type="predicted"/>
<dbReference type="EMBL" id="OU892278">
    <property type="protein sequence ID" value="CAG9764372.1"/>
    <property type="molecule type" value="Genomic_DNA"/>
</dbReference>
<gene>
    <name evidence="2" type="ORF">CEUTPL_LOCUS5012</name>
</gene>
<keyword evidence="1" id="KW-0732">Signal</keyword>
<dbReference type="Proteomes" id="UP001152799">
    <property type="component" value="Chromosome 2"/>
</dbReference>
<reference evidence="2" key="1">
    <citation type="submission" date="2022-01" db="EMBL/GenBank/DDBJ databases">
        <authorList>
            <person name="King R."/>
        </authorList>
    </citation>
    <scope>NUCLEOTIDE SEQUENCE</scope>
</reference>
<feature type="chain" id="PRO_5040283249" evidence="1">
    <location>
        <begin position="19"/>
        <end position="104"/>
    </location>
</feature>
<dbReference type="AlphaFoldDB" id="A0A9N9MPF5"/>
<keyword evidence="3" id="KW-1185">Reference proteome</keyword>
<sequence length="104" mass="11053">MKSISLCLVIFCCGVALAVQYCSICAFGDCHNNVTCLDQGVSDAQGCISFWVDYGSGANLSYTGCWDPKYGTCEQIVEAEKMNGHEAGCKICSEDNCNAPSVSV</sequence>
<accession>A0A9N9MPF5</accession>
<feature type="signal peptide" evidence="1">
    <location>
        <begin position="1"/>
        <end position="18"/>
    </location>
</feature>